<feature type="compositionally biased region" description="Low complexity" evidence="2">
    <location>
        <begin position="244"/>
        <end position="253"/>
    </location>
</feature>
<dbReference type="EMBL" id="CAJNNW010024403">
    <property type="protein sequence ID" value="CAE8672223.1"/>
    <property type="molecule type" value="Genomic_DNA"/>
</dbReference>
<gene>
    <name evidence="3" type="ORF">PGLA2088_LOCUS17953</name>
</gene>
<comment type="caution">
    <text evidence="3">The sequence shown here is derived from an EMBL/GenBank/DDBJ whole genome shotgun (WGS) entry which is preliminary data.</text>
</comment>
<organism evidence="3 4">
    <name type="scientific">Polarella glacialis</name>
    <name type="common">Dinoflagellate</name>
    <dbReference type="NCBI Taxonomy" id="89957"/>
    <lineage>
        <taxon>Eukaryota</taxon>
        <taxon>Sar</taxon>
        <taxon>Alveolata</taxon>
        <taxon>Dinophyceae</taxon>
        <taxon>Suessiales</taxon>
        <taxon>Suessiaceae</taxon>
        <taxon>Polarella</taxon>
    </lineage>
</organism>
<dbReference type="AlphaFoldDB" id="A0A813JB77"/>
<name>A0A813JB77_POLGL</name>
<evidence type="ECO:0000256" key="2">
    <source>
        <dbReference type="SAM" id="MobiDB-lite"/>
    </source>
</evidence>
<feature type="region of interest" description="Disordered" evidence="2">
    <location>
        <begin position="567"/>
        <end position="604"/>
    </location>
</feature>
<feature type="compositionally biased region" description="Low complexity" evidence="2">
    <location>
        <begin position="31"/>
        <end position="49"/>
    </location>
</feature>
<evidence type="ECO:0000256" key="1">
    <source>
        <dbReference type="SAM" id="Coils"/>
    </source>
</evidence>
<sequence>MCAAHHLQFTPQRPVELVSPDRRSRSTGPNRAGQQQQQLQQEGARLQQQVGWHASHQPPMQVPAQGWDAGLPGLQISGGQVAYGQQQQHQQQQHQQQQQQQQGGAAARHQSPAPSSALAHQAYAALGSNNNYVEPFSARGHEARGRAAMSPLPQRGGCTTSLQVPNASQAVRPAPNGPSSVHVPGFCGGRPGISFGSVTSLHSQAFDDGRSGGAGGSWVPPQSQPPQGGSWVPPQQPLGGSWVPPQSQPSSMQLPVNLQMPSSFNDPSMMQLPSSGPSSHRGPVDNIKRPPSLGGCSLGQVSPGQAWREPQESRHKAAIPVQVEPVEKSVFVHQQDEKDNIAEIRREMKESQAQALADRESMLEQIAAIQAGQGPKQCEECASLRQKLDHELHEHEMLEDVHRKAEEKHQKAEDLHRKVFADRTQLFAENSRLSQDLQERGFQQAGDQSRRTASLEADLDRKTSSVADLERKLKAEKDQKNNLQVRFNSLEKGALTTTSEKGKLETDNSKLQAKHLALEQRSDSLECEKRARQKQAEEADFRMSQRDRELSEKEARLKLKEQDMKALQEEMVRRDRSGQEQKKVLDQQGSSFQQHQSQLDRTSQ</sequence>
<evidence type="ECO:0000313" key="4">
    <source>
        <dbReference type="Proteomes" id="UP000626109"/>
    </source>
</evidence>
<feature type="region of interest" description="Disordered" evidence="2">
    <location>
        <begin position="435"/>
        <end position="467"/>
    </location>
</feature>
<feature type="region of interest" description="Disordered" evidence="2">
    <location>
        <begin position="1"/>
        <end position="118"/>
    </location>
</feature>
<feature type="coiled-coil region" evidence="1">
    <location>
        <begin position="388"/>
        <end position="418"/>
    </location>
</feature>
<accession>A0A813JB77</accession>
<feature type="compositionally biased region" description="Low complexity" evidence="2">
    <location>
        <begin position="217"/>
        <end position="233"/>
    </location>
</feature>
<proteinExistence type="predicted"/>
<feature type="compositionally biased region" description="Polar residues" evidence="2">
    <location>
        <begin position="254"/>
        <end position="278"/>
    </location>
</feature>
<dbReference type="Proteomes" id="UP000626109">
    <property type="component" value="Unassembled WGS sequence"/>
</dbReference>
<keyword evidence="1" id="KW-0175">Coiled coil</keyword>
<feature type="region of interest" description="Disordered" evidence="2">
    <location>
        <begin position="203"/>
        <end position="315"/>
    </location>
</feature>
<feature type="compositionally biased region" description="Basic and acidic residues" evidence="2">
    <location>
        <begin position="458"/>
        <end position="467"/>
    </location>
</feature>
<reference evidence="3" key="1">
    <citation type="submission" date="2021-02" db="EMBL/GenBank/DDBJ databases">
        <authorList>
            <person name="Dougan E. K."/>
            <person name="Rhodes N."/>
            <person name="Thang M."/>
            <person name="Chan C."/>
        </authorList>
    </citation>
    <scope>NUCLEOTIDE SEQUENCE</scope>
</reference>
<feature type="compositionally biased region" description="Low complexity" evidence="2">
    <location>
        <begin position="85"/>
        <end position="102"/>
    </location>
</feature>
<feature type="compositionally biased region" description="Low complexity" evidence="2">
    <location>
        <begin position="587"/>
        <end position="597"/>
    </location>
</feature>
<feature type="region of interest" description="Disordered" evidence="2">
    <location>
        <begin position="520"/>
        <end position="555"/>
    </location>
</feature>
<feature type="compositionally biased region" description="Basic and acidic residues" evidence="2">
    <location>
        <begin position="567"/>
        <end position="585"/>
    </location>
</feature>
<protein>
    <submittedName>
        <fullName evidence="3">Uncharacterized protein</fullName>
    </submittedName>
</protein>
<feature type="non-terminal residue" evidence="3">
    <location>
        <position position="604"/>
    </location>
</feature>
<evidence type="ECO:0000313" key="3">
    <source>
        <dbReference type="EMBL" id="CAE8672223.1"/>
    </source>
</evidence>